<protein>
    <recommendedName>
        <fullName evidence="7">Tat pathway signal sequence</fullName>
    </recommendedName>
</protein>
<evidence type="ECO:0000256" key="3">
    <source>
        <dbReference type="ARBA" id="ARBA00035112"/>
    </source>
</evidence>
<reference evidence="5 6" key="1">
    <citation type="submission" date="2016-09" db="EMBL/GenBank/DDBJ databases">
        <authorList>
            <person name="Capua I."/>
            <person name="De Benedictis P."/>
            <person name="Joannis T."/>
            <person name="Lombin L.H."/>
            <person name="Cattoli G."/>
        </authorList>
    </citation>
    <scope>NUCLEOTIDE SEQUENCE [LARGE SCALE GENOMIC DNA]</scope>
    <source>
        <strain evidence="5 6">IMI 309357</strain>
    </source>
</reference>
<organism evidence="5 6">
    <name type="scientific">Colletotrichum orchidophilum</name>
    <dbReference type="NCBI Taxonomy" id="1209926"/>
    <lineage>
        <taxon>Eukaryota</taxon>
        <taxon>Fungi</taxon>
        <taxon>Dikarya</taxon>
        <taxon>Ascomycota</taxon>
        <taxon>Pezizomycotina</taxon>
        <taxon>Sordariomycetes</taxon>
        <taxon>Hypocreomycetidae</taxon>
        <taxon>Glomerellales</taxon>
        <taxon>Glomerellaceae</taxon>
        <taxon>Colletotrichum</taxon>
    </lineage>
</organism>
<comment type="caution">
    <text evidence="5">The sequence shown here is derived from an EMBL/GenBank/DDBJ whole genome shotgun (WGS) entry which is preliminary data.</text>
</comment>
<evidence type="ECO:0008006" key="7">
    <source>
        <dbReference type="Google" id="ProtNLM"/>
    </source>
</evidence>
<dbReference type="GO" id="GO:0016491">
    <property type="term" value="F:oxidoreductase activity"/>
    <property type="evidence" value="ECO:0007669"/>
    <property type="project" value="UniProtKB-KW"/>
</dbReference>
<keyword evidence="4" id="KW-0812">Transmembrane</keyword>
<dbReference type="RefSeq" id="XP_022471559.1">
    <property type="nucleotide sequence ID" value="XM_022621952.1"/>
</dbReference>
<dbReference type="EMBL" id="MJBS01000101">
    <property type="protein sequence ID" value="OHE94396.1"/>
    <property type="molecule type" value="Genomic_DNA"/>
</dbReference>
<gene>
    <name evidence="5" type="ORF">CORC01_10324</name>
</gene>
<dbReference type="OrthoDB" id="3687641at2759"/>
<evidence type="ECO:0000256" key="2">
    <source>
        <dbReference type="ARBA" id="ARBA00023002"/>
    </source>
</evidence>
<dbReference type="GeneID" id="34563462"/>
<comment type="similarity">
    <text evidence="3">Belongs to the ustYa family.</text>
</comment>
<name>A0A1G4AZ47_9PEZI</name>
<evidence type="ECO:0000313" key="5">
    <source>
        <dbReference type="EMBL" id="OHE94396.1"/>
    </source>
</evidence>
<keyword evidence="2" id="KW-0560">Oxidoreductase</keyword>
<feature type="transmembrane region" description="Helical" evidence="4">
    <location>
        <begin position="39"/>
        <end position="58"/>
    </location>
</feature>
<sequence length="233" mass="26466">MSSWVKSHQYAQIEVADESGENGQRKEFRLSQCWQKSRVHLFYAILLVLVAGLSRYTAPNRSAPDYYGVEPVKSELRLPTINKTFELDLKYAMPPSPLVDKAWASLLPKEGGFFQHPALAPNKSCIAVFHQLHCLDLIRQALYEARPDIMEQVNNTSHPADHQADHDASPDHNHVKDMYHIGHCIDLVRQSIICRPDLTVEVGDPAVGGVTGFGTEHQCVNWQELMDWMRDHE</sequence>
<dbReference type="InterPro" id="IPR021765">
    <property type="entry name" value="UstYa-like"/>
</dbReference>
<keyword evidence="4" id="KW-1133">Transmembrane helix</keyword>
<proteinExistence type="inferred from homology"/>
<accession>A0A1G4AZ47</accession>
<comment type="pathway">
    <text evidence="1">Mycotoxin biosynthesis.</text>
</comment>
<evidence type="ECO:0000256" key="4">
    <source>
        <dbReference type="SAM" id="Phobius"/>
    </source>
</evidence>
<evidence type="ECO:0000256" key="1">
    <source>
        <dbReference type="ARBA" id="ARBA00004685"/>
    </source>
</evidence>
<keyword evidence="6" id="KW-1185">Reference proteome</keyword>
<keyword evidence="4" id="KW-0472">Membrane</keyword>
<dbReference type="Proteomes" id="UP000176998">
    <property type="component" value="Unassembled WGS sequence"/>
</dbReference>
<dbReference type="Pfam" id="PF11807">
    <property type="entry name" value="UstYa"/>
    <property type="match status" value="1"/>
</dbReference>
<dbReference type="PANTHER" id="PTHR33365">
    <property type="entry name" value="YALI0B05434P"/>
    <property type="match status" value="1"/>
</dbReference>
<dbReference type="AlphaFoldDB" id="A0A1G4AZ47"/>
<evidence type="ECO:0000313" key="6">
    <source>
        <dbReference type="Proteomes" id="UP000176998"/>
    </source>
</evidence>
<dbReference type="PANTHER" id="PTHR33365:SF11">
    <property type="entry name" value="TAT PATHWAY SIGNAL SEQUENCE"/>
    <property type="match status" value="1"/>
</dbReference>
<dbReference type="GO" id="GO:0043386">
    <property type="term" value="P:mycotoxin biosynthetic process"/>
    <property type="evidence" value="ECO:0007669"/>
    <property type="project" value="InterPro"/>
</dbReference>
<dbReference type="STRING" id="1209926.A0A1G4AZ47"/>